<dbReference type="InterPro" id="IPR007816">
    <property type="entry name" value="ResB-like_domain"/>
</dbReference>
<comment type="caution">
    <text evidence="8">The sequence shown here is derived from an EMBL/GenBank/DDBJ whole genome shotgun (WGS) entry which is preliminary data.</text>
</comment>
<evidence type="ECO:0000256" key="3">
    <source>
        <dbReference type="ARBA" id="ARBA00022748"/>
    </source>
</evidence>
<feature type="domain" description="ResB-like" evidence="7">
    <location>
        <begin position="66"/>
        <end position="510"/>
    </location>
</feature>
<organism evidence="8 9">
    <name type="scientific">Terribacillus saccharophilus</name>
    <dbReference type="NCBI Taxonomy" id="361277"/>
    <lineage>
        <taxon>Bacteria</taxon>
        <taxon>Bacillati</taxon>
        <taxon>Bacillota</taxon>
        <taxon>Bacilli</taxon>
        <taxon>Bacillales</taxon>
        <taxon>Bacillaceae</taxon>
        <taxon>Terribacillus</taxon>
    </lineage>
</organism>
<gene>
    <name evidence="8" type="ORF">CHH64_05480</name>
</gene>
<reference evidence="8 9" key="1">
    <citation type="submission" date="2017-07" db="EMBL/GenBank/DDBJ databases">
        <title>Isolation and whole genome analysis of endospore-forming bacteria from heroin.</title>
        <authorList>
            <person name="Kalinowski J."/>
            <person name="Ahrens B."/>
            <person name="Al-Dilaimi A."/>
            <person name="Winkler A."/>
            <person name="Wibberg D."/>
            <person name="Schleenbecker U."/>
            <person name="Ruckert C."/>
            <person name="Wolfel R."/>
            <person name="Grass G."/>
        </authorList>
    </citation>
    <scope>NUCLEOTIDE SEQUENCE [LARGE SCALE GENOMIC DNA]</scope>
    <source>
        <strain evidence="8 9">7528</strain>
    </source>
</reference>
<keyword evidence="5 6" id="KW-0472">Membrane</keyword>
<dbReference type="EMBL" id="NPBV01000003">
    <property type="protein sequence ID" value="PAD22095.1"/>
    <property type="molecule type" value="Genomic_DNA"/>
</dbReference>
<dbReference type="GO" id="GO:0016020">
    <property type="term" value="C:membrane"/>
    <property type="evidence" value="ECO:0007669"/>
    <property type="project" value="UniProtKB-SubCell"/>
</dbReference>
<keyword evidence="2 6" id="KW-0812">Transmembrane</keyword>
<evidence type="ECO:0000259" key="7">
    <source>
        <dbReference type="Pfam" id="PF05140"/>
    </source>
</evidence>
<evidence type="ECO:0000256" key="2">
    <source>
        <dbReference type="ARBA" id="ARBA00022692"/>
    </source>
</evidence>
<name>A0A268AD99_9BACI</name>
<protein>
    <recommendedName>
        <fullName evidence="7">ResB-like domain-containing protein</fullName>
    </recommendedName>
</protein>
<evidence type="ECO:0000313" key="9">
    <source>
        <dbReference type="Proteomes" id="UP000216013"/>
    </source>
</evidence>
<accession>A0A268AD99</accession>
<feature type="transmembrane region" description="Helical" evidence="6">
    <location>
        <begin position="124"/>
        <end position="146"/>
    </location>
</feature>
<evidence type="ECO:0000256" key="6">
    <source>
        <dbReference type="SAM" id="Phobius"/>
    </source>
</evidence>
<feature type="transmembrane region" description="Helical" evidence="6">
    <location>
        <begin position="455"/>
        <end position="477"/>
    </location>
</feature>
<keyword evidence="4 6" id="KW-1133">Transmembrane helix</keyword>
<proteinExistence type="predicted"/>
<evidence type="ECO:0000313" key="8">
    <source>
        <dbReference type="EMBL" id="PAD22095.1"/>
    </source>
</evidence>
<evidence type="ECO:0000256" key="1">
    <source>
        <dbReference type="ARBA" id="ARBA00004141"/>
    </source>
</evidence>
<feature type="transmembrane region" description="Helical" evidence="6">
    <location>
        <begin position="67"/>
        <end position="85"/>
    </location>
</feature>
<evidence type="ECO:0000256" key="5">
    <source>
        <dbReference type="ARBA" id="ARBA00023136"/>
    </source>
</evidence>
<dbReference type="AlphaFoldDB" id="A0A268AD99"/>
<sequence>MRKEAMYLQKCSICKHENNLFSEECHHCGSTLKGKLDMRYEGAGRRSQQRNQTLIDKVWRFFASVRNGMYILLMTLLATALGTILPQRTYIPIGRVPREFYESEYGVFGRLYHYLGFDQLYSSWWYMTLLGLLGASILIASIDRFFPLYRALKLQPVKRKEHFLTHQLYVKNKEISDPERLIRQIRDRRYRVRQDGEDYLAEKNRFARWGPYVNHIGLLLVLLAAFLRLFSFFYQDEFVWIRDSETAVVPDTNQSLFIKNKQFSVDTYDADDPKFEAAIEQEGRSIPKSFTTDIIVYEAENHIAGDTPDLKVLKQMQVSVNHPVKAAGFTIYQSGYQMNEFSGLTLRAENEDGLTADFQVDTEDPQTDYELANGLHAKLVDYYPDYQLNGDNIITATKYPRNPAFVFDISEGDMTERLFIAIDEVVSETGSNKYNIHAVDYDTHNVTGLSVKRDWTLPVFLLGGLIFMMGLIQGLYWQHRRIWLQRQADGSYLIAGHTNKHASSFEREMDRILDIYDKGESG</sequence>
<dbReference type="InterPro" id="IPR023494">
    <property type="entry name" value="Cyt_c_bgen_Ccs1/CcsB/ResB"/>
</dbReference>
<evidence type="ECO:0000256" key="4">
    <source>
        <dbReference type="ARBA" id="ARBA00022989"/>
    </source>
</evidence>
<keyword evidence="3" id="KW-0201">Cytochrome c-type biogenesis</keyword>
<comment type="subcellular location">
    <subcellularLocation>
        <location evidence="1">Membrane</location>
        <topology evidence="1">Multi-pass membrane protein</topology>
    </subcellularLocation>
</comment>
<dbReference type="GO" id="GO:0017004">
    <property type="term" value="P:cytochrome complex assembly"/>
    <property type="evidence" value="ECO:0007669"/>
    <property type="project" value="UniProtKB-KW"/>
</dbReference>
<dbReference type="Pfam" id="PF05140">
    <property type="entry name" value="ResB"/>
    <property type="match status" value="1"/>
</dbReference>
<dbReference type="PANTHER" id="PTHR31566:SF0">
    <property type="entry name" value="CYTOCHROME C BIOGENESIS PROTEIN CCS1, CHLOROPLASTIC"/>
    <property type="match status" value="1"/>
</dbReference>
<feature type="transmembrane region" description="Helical" evidence="6">
    <location>
        <begin position="212"/>
        <end position="234"/>
    </location>
</feature>
<dbReference type="PANTHER" id="PTHR31566">
    <property type="entry name" value="CYTOCHROME C BIOGENESIS PROTEIN CCS1, CHLOROPLASTIC"/>
    <property type="match status" value="1"/>
</dbReference>
<dbReference type="Proteomes" id="UP000216013">
    <property type="component" value="Unassembled WGS sequence"/>
</dbReference>